<accession>A0A1L4D3B8</accession>
<keyword evidence="1" id="KW-0732">Signal</keyword>
<name>A0A1L4D3B8_9BACT</name>
<dbReference type="RefSeq" id="WP_148698453.1">
    <property type="nucleotide sequence ID" value="NZ_CP017834.1"/>
</dbReference>
<evidence type="ECO:0000256" key="1">
    <source>
        <dbReference type="SAM" id="SignalP"/>
    </source>
</evidence>
<keyword evidence="3" id="KW-1185">Reference proteome</keyword>
<evidence type="ECO:0000313" key="3">
    <source>
        <dbReference type="Proteomes" id="UP000184731"/>
    </source>
</evidence>
<dbReference type="KEGG" id="saqi:AXG55_12615"/>
<dbReference type="EMBL" id="CP017834">
    <property type="protein sequence ID" value="APJ04698.1"/>
    <property type="molecule type" value="Genomic_DNA"/>
</dbReference>
<dbReference type="Proteomes" id="UP000184731">
    <property type="component" value="Chromosome"/>
</dbReference>
<feature type="chain" id="PRO_5009858189" evidence="1">
    <location>
        <begin position="26"/>
        <end position="184"/>
    </location>
</feature>
<organism evidence="2 3">
    <name type="scientific">Silvanigrella aquatica</name>
    <dbReference type="NCBI Taxonomy" id="1915309"/>
    <lineage>
        <taxon>Bacteria</taxon>
        <taxon>Pseudomonadati</taxon>
        <taxon>Bdellovibrionota</taxon>
        <taxon>Oligoflexia</taxon>
        <taxon>Silvanigrellales</taxon>
        <taxon>Silvanigrellaceae</taxon>
        <taxon>Silvanigrella</taxon>
    </lineage>
</organism>
<sequence>MKKLNILKKYLILILLNGTNFSAYSSDYTYIFCADRKSNWHWLLDDQDNYIKIEGKWNYYCYNGIHFSYFIPNDSFNQIKRLSRKCIEKFGLSYETPQPAINFGNRWSIFALNKNLFYQGRLSVRYQEYNLNYTKIIKLYNDTYNLETYNNSIEYNFIGLGNLYNSIINNIKIIGGINENENEN</sequence>
<evidence type="ECO:0000313" key="2">
    <source>
        <dbReference type="EMBL" id="APJ04698.1"/>
    </source>
</evidence>
<proteinExistence type="predicted"/>
<dbReference type="STRING" id="1915309.AXG55_12615"/>
<dbReference type="AlphaFoldDB" id="A0A1L4D3B8"/>
<feature type="signal peptide" evidence="1">
    <location>
        <begin position="1"/>
        <end position="25"/>
    </location>
</feature>
<gene>
    <name evidence="2" type="ORF">AXG55_12615</name>
</gene>
<reference evidence="2 3" key="1">
    <citation type="submission" date="2016-10" db="EMBL/GenBank/DDBJ databases">
        <title>Silvanigrella aquatica sp. nov., isolated from a freshwater lake located in the Black Forest, Germany, description of Silvanigrellaceae fam. nov., Silvanigrellales ord. nov., reclassification of the order Bdellovibrionales in the class Oligoflexia, reclassification of the families Bacteriovoracaceae and Halobacteriovoraceae in the new order Bacteriovoracales ord. nov., and reclassification of the family Pseudobacteriovoracaceae in the order Oligoflexiales.</title>
        <authorList>
            <person name="Hahn M.W."/>
            <person name="Schmidt J."/>
            <person name="Koll U."/>
            <person name="Rohde M."/>
            <person name="Verbag S."/>
            <person name="Pitt A."/>
            <person name="Nakai R."/>
            <person name="Naganuma T."/>
            <person name="Lang E."/>
        </authorList>
    </citation>
    <scope>NUCLEOTIDE SEQUENCE [LARGE SCALE GENOMIC DNA]</scope>
    <source>
        <strain evidence="2 3">MWH-Nonnen-W8red</strain>
    </source>
</reference>
<dbReference type="OrthoDB" id="5875472at2"/>
<protein>
    <submittedName>
        <fullName evidence="2">Uncharacterized protein</fullName>
    </submittedName>
</protein>